<sequence length="249" mass="28752">MFKFFQEIFNQKMPSGSTCSLPDGIDYHCHILPGVDDGFQDPSKSLEQLRIYEASGIREVWFTPHIMEDIPNEPEDLRRVFEDFKEKYLLDFAQRHPGSQASGAEGAKPSSATDEEPLQLHLAAENMLDALFERRLKAGNLLPLAEKYLLVETSIFAPPMNFRGLLERIRNKGYTPILAHPERYLYMKKEDYEALKAQGILFQRNLYSLRGQYGDRVQKRCRQLLKWQMYDFVGTDLHRLTSAGLNTEG</sequence>
<comment type="similarity">
    <text evidence="1">Belongs to the metallo-dependent hydrolases superfamily. CpsB/CapC family.</text>
</comment>
<name>A0ABV1G1S1_9BACT</name>
<evidence type="ECO:0000256" key="5">
    <source>
        <dbReference type="SAM" id="MobiDB-lite"/>
    </source>
</evidence>
<dbReference type="EC" id="3.1.3.48" evidence="2"/>
<dbReference type="PANTHER" id="PTHR39181">
    <property type="entry name" value="TYROSINE-PROTEIN PHOSPHATASE YWQE"/>
    <property type="match status" value="1"/>
</dbReference>
<keyword evidence="3 6" id="KW-0378">Hydrolase</keyword>
<keyword evidence="7" id="KW-1185">Reference proteome</keyword>
<gene>
    <name evidence="6" type="ORF">AAAT87_14035</name>
</gene>
<evidence type="ECO:0000256" key="3">
    <source>
        <dbReference type="ARBA" id="ARBA00022801"/>
    </source>
</evidence>
<feature type="region of interest" description="Disordered" evidence="5">
    <location>
        <begin position="97"/>
        <end position="116"/>
    </location>
</feature>
<evidence type="ECO:0000313" key="6">
    <source>
        <dbReference type="EMBL" id="MEQ2509362.1"/>
    </source>
</evidence>
<dbReference type="RefSeq" id="WP_295023846.1">
    <property type="nucleotide sequence ID" value="NZ_JBBNFG020000009.1"/>
</dbReference>
<dbReference type="PANTHER" id="PTHR39181:SF1">
    <property type="entry name" value="TYROSINE-PROTEIN PHOSPHATASE YWQE"/>
    <property type="match status" value="1"/>
</dbReference>
<dbReference type="InterPro" id="IPR016667">
    <property type="entry name" value="Caps_polysacc_synth_CpsB/CapC"/>
</dbReference>
<dbReference type="Pfam" id="PF19567">
    <property type="entry name" value="CpsB_CapC"/>
    <property type="match status" value="2"/>
</dbReference>
<dbReference type="Proteomes" id="UP001465717">
    <property type="component" value="Unassembled WGS sequence"/>
</dbReference>
<comment type="catalytic activity">
    <reaction evidence="4">
        <text>O-phospho-L-tyrosyl-[protein] + H2O = L-tyrosyl-[protein] + phosphate</text>
        <dbReference type="Rhea" id="RHEA:10684"/>
        <dbReference type="Rhea" id="RHEA-COMP:10136"/>
        <dbReference type="Rhea" id="RHEA-COMP:20101"/>
        <dbReference type="ChEBI" id="CHEBI:15377"/>
        <dbReference type="ChEBI" id="CHEBI:43474"/>
        <dbReference type="ChEBI" id="CHEBI:46858"/>
        <dbReference type="ChEBI" id="CHEBI:61978"/>
        <dbReference type="EC" id="3.1.3.48"/>
    </reaction>
</comment>
<dbReference type="SUPFAM" id="SSF89550">
    <property type="entry name" value="PHP domain-like"/>
    <property type="match status" value="1"/>
</dbReference>
<evidence type="ECO:0000256" key="1">
    <source>
        <dbReference type="ARBA" id="ARBA00005750"/>
    </source>
</evidence>
<accession>A0ABV1G1S1</accession>
<dbReference type="EMBL" id="JBBNGE010000072">
    <property type="protein sequence ID" value="MEQ2509362.1"/>
    <property type="molecule type" value="Genomic_DNA"/>
</dbReference>
<protein>
    <recommendedName>
        <fullName evidence="2">protein-tyrosine-phosphatase</fullName>
        <ecNumber evidence="2">3.1.3.48</ecNumber>
    </recommendedName>
</protein>
<evidence type="ECO:0000256" key="2">
    <source>
        <dbReference type="ARBA" id="ARBA00013064"/>
    </source>
</evidence>
<reference evidence="6 7" key="1">
    <citation type="submission" date="2024-04" db="EMBL/GenBank/DDBJ databases">
        <title>Human intestinal bacterial collection.</title>
        <authorList>
            <person name="Pauvert C."/>
            <person name="Hitch T.C.A."/>
            <person name="Clavel T."/>
        </authorList>
    </citation>
    <scope>NUCLEOTIDE SEQUENCE [LARGE SCALE GENOMIC DNA]</scope>
    <source>
        <strain evidence="6 7">CLA-AA-H174</strain>
    </source>
</reference>
<evidence type="ECO:0000256" key="4">
    <source>
        <dbReference type="ARBA" id="ARBA00051722"/>
    </source>
</evidence>
<proteinExistence type="inferred from homology"/>
<comment type="caution">
    <text evidence="6">The sequence shown here is derived from an EMBL/GenBank/DDBJ whole genome shotgun (WGS) entry which is preliminary data.</text>
</comment>
<organism evidence="6 7">
    <name type="scientific">Segatella sinensis</name>
    <dbReference type="NCBI Taxonomy" id="3085167"/>
    <lineage>
        <taxon>Bacteria</taxon>
        <taxon>Pseudomonadati</taxon>
        <taxon>Bacteroidota</taxon>
        <taxon>Bacteroidia</taxon>
        <taxon>Bacteroidales</taxon>
        <taxon>Prevotellaceae</taxon>
        <taxon>Segatella</taxon>
    </lineage>
</organism>
<evidence type="ECO:0000313" key="7">
    <source>
        <dbReference type="Proteomes" id="UP001465717"/>
    </source>
</evidence>
<dbReference type="GO" id="GO:0004725">
    <property type="term" value="F:protein tyrosine phosphatase activity"/>
    <property type="evidence" value="ECO:0007669"/>
    <property type="project" value="UniProtKB-EC"/>
</dbReference>
<dbReference type="Gene3D" id="3.20.20.140">
    <property type="entry name" value="Metal-dependent hydrolases"/>
    <property type="match status" value="1"/>
</dbReference>
<dbReference type="InterPro" id="IPR016195">
    <property type="entry name" value="Pol/histidinol_Pase-like"/>
</dbReference>